<accession>A0AAE3APC4</accession>
<dbReference type="Pfam" id="PF00753">
    <property type="entry name" value="Lactamase_B"/>
    <property type="match status" value="1"/>
</dbReference>
<gene>
    <name evidence="3" type="primary">grpE</name>
    <name evidence="3" type="ORF">LKD32_10470</name>
</gene>
<reference evidence="3" key="1">
    <citation type="submission" date="2021-10" db="EMBL/GenBank/DDBJ databases">
        <title>Anaerobic single-cell dispensing facilitates the cultivation of human gut bacteria.</title>
        <authorList>
            <person name="Afrizal A."/>
        </authorList>
    </citation>
    <scope>NUCLEOTIDE SEQUENCE</scope>
    <source>
        <strain evidence="3">CLA-AA-H274</strain>
    </source>
</reference>
<dbReference type="GO" id="GO:0004521">
    <property type="term" value="F:RNA endonuclease activity"/>
    <property type="evidence" value="ECO:0007669"/>
    <property type="project" value="TreeGrafter"/>
</dbReference>
<evidence type="ECO:0000313" key="3">
    <source>
        <dbReference type="EMBL" id="MCC2165291.1"/>
    </source>
</evidence>
<dbReference type="InterPro" id="IPR036866">
    <property type="entry name" value="RibonucZ/Hydroxyglut_hydro"/>
</dbReference>
<comment type="caution">
    <text evidence="3">The sequence shown here is derived from an EMBL/GenBank/DDBJ whole genome shotgun (WGS) entry which is preliminary data.</text>
</comment>
<evidence type="ECO:0000259" key="2">
    <source>
        <dbReference type="SMART" id="SM00849"/>
    </source>
</evidence>
<dbReference type="SUPFAM" id="SSF56281">
    <property type="entry name" value="Metallo-hydrolase/oxidoreductase"/>
    <property type="match status" value="1"/>
</dbReference>
<dbReference type="RefSeq" id="WP_308451644.1">
    <property type="nucleotide sequence ID" value="NZ_JAJEPU010000030.1"/>
</dbReference>
<keyword evidence="1" id="KW-0175">Coiled coil</keyword>
<keyword evidence="4" id="KW-1185">Reference proteome</keyword>
<dbReference type="EMBL" id="JAJEPU010000030">
    <property type="protein sequence ID" value="MCC2165291.1"/>
    <property type="molecule type" value="Genomic_DNA"/>
</dbReference>
<dbReference type="SMART" id="SM00849">
    <property type="entry name" value="Lactamase_B"/>
    <property type="match status" value="1"/>
</dbReference>
<dbReference type="GO" id="GO:0016180">
    <property type="term" value="P:snRNA processing"/>
    <property type="evidence" value="ECO:0007669"/>
    <property type="project" value="TreeGrafter"/>
</dbReference>
<evidence type="ECO:0000256" key="1">
    <source>
        <dbReference type="SAM" id="Coils"/>
    </source>
</evidence>
<feature type="coiled-coil region" evidence="1">
    <location>
        <begin position="628"/>
        <end position="662"/>
    </location>
</feature>
<protein>
    <submittedName>
        <fullName evidence="3">Nucleotide exchange factor GrpE</fullName>
    </submittedName>
</protein>
<dbReference type="Gene3D" id="3.60.15.10">
    <property type="entry name" value="Ribonuclease Z/Hydroxyacylglutathione hydrolase-like"/>
    <property type="match status" value="1"/>
</dbReference>
<dbReference type="AlphaFoldDB" id="A0AAE3APC4"/>
<dbReference type="InterPro" id="IPR001279">
    <property type="entry name" value="Metallo-B-lactamas"/>
</dbReference>
<organism evidence="3 4">
    <name type="scientific">Brotaphodocola catenula</name>
    <dbReference type="NCBI Taxonomy" id="2885361"/>
    <lineage>
        <taxon>Bacteria</taxon>
        <taxon>Bacillati</taxon>
        <taxon>Bacillota</taxon>
        <taxon>Clostridia</taxon>
        <taxon>Lachnospirales</taxon>
        <taxon>Lachnospiraceae</taxon>
        <taxon>Brotaphodocola</taxon>
    </lineage>
</organism>
<feature type="domain" description="Metallo-beta-lactamase" evidence="2">
    <location>
        <begin position="15"/>
        <end position="223"/>
    </location>
</feature>
<proteinExistence type="predicted"/>
<dbReference type="InterPro" id="IPR050698">
    <property type="entry name" value="MBL"/>
</dbReference>
<dbReference type="PANTHER" id="PTHR11203">
    <property type="entry name" value="CLEAVAGE AND POLYADENYLATION SPECIFICITY FACTOR FAMILY MEMBER"/>
    <property type="match status" value="1"/>
</dbReference>
<name>A0AAE3APC4_9FIRM</name>
<dbReference type="PANTHER" id="PTHR11203:SF37">
    <property type="entry name" value="INTEGRATOR COMPLEX SUBUNIT 11"/>
    <property type="match status" value="1"/>
</dbReference>
<dbReference type="Proteomes" id="UP001198962">
    <property type="component" value="Unassembled WGS sequence"/>
</dbReference>
<sequence>MSDYLIPLGGGDEVGASAYFLFIDGIRILLDCGARLQRPDIEELYPDYERLLQEVSDYSDLDLILISHAHYDHIGSFAKIATLAPHAEILATQDTKRLIEVQLLEFGRISGREESERVKNERYRQAQTLLSRIQVRPVMKTFQMKGCKITLLPAGHMIGAVMIYLETGSHRILYSGDFSVKTRFGLNGMRIPGGIFPKVLLLNAPNTYLDADEWQKELILVQSAQREGAGFTEGAEQSGLEPIIKRNLAQNKRVYLISKSIPKHLDLLYFLNEVFPDTPVFLEPKSRKIADTLADMGYFVYGNHIQSDQEIPENQGGYIVVGQDSAREGCVSVLFDLYSLHAGPAEIYQFAENLGVEQIYLLHVYPRFRKKSLGDVMKENHPNLSVTQTKNGFKYYIKREKAMKYDQIFQDVMQKELSKAQELQEDPSTATIRAKLMGEWVAVYGSLRYPNCHPRDAYRMSQEVLKENRVSYETYMEALESVNLDQEERRKYILGIVEQGISWLKQALDGDREAMQKYAEFTENLERRDRKNHKIFFLGKYMVIFLVMIDPDLKNETYSPILYTFRSRYCDRLLRNIRGALFEQYGMKRQKKSARDVLRQTERVLTESSEAVAEYQSGNELEQLRFMKDNYKNSLELVQAMFDELNETIDEATEDAKNTAIASFYSMMNSEKYGHLLDSMEMVEKRLTTLKEQKVKTPPQLLPLTIVFKQMLRFIKDCGVTPIDCTGREFETEVEGLAEYTYIGESYTELNQKKTVVVEHPGWKFGSTVISLPTVREKEEEVE</sequence>
<evidence type="ECO:0000313" key="4">
    <source>
        <dbReference type="Proteomes" id="UP001198962"/>
    </source>
</evidence>